<dbReference type="EMBL" id="JBHRZS010000007">
    <property type="protein sequence ID" value="MFC3880230.1"/>
    <property type="molecule type" value="Genomic_DNA"/>
</dbReference>
<evidence type="ECO:0008006" key="3">
    <source>
        <dbReference type="Google" id="ProtNLM"/>
    </source>
</evidence>
<reference evidence="2" key="1">
    <citation type="journal article" date="2019" name="Int. J. Syst. Evol. Microbiol.">
        <title>The Global Catalogue of Microorganisms (GCM) 10K type strain sequencing project: providing services to taxonomists for standard genome sequencing and annotation.</title>
        <authorList>
            <consortium name="The Broad Institute Genomics Platform"/>
            <consortium name="The Broad Institute Genome Sequencing Center for Infectious Disease"/>
            <person name="Wu L."/>
            <person name="Ma J."/>
        </authorList>
    </citation>
    <scope>NUCLEOTIDE SEQUENCE [LARGE SCALE GENOMIC DNA]</scope>
    <source>
        <strain evidence="2">CCUG 60523</strain>
    </source>
</reference>
<dbReference type="RefSeq" id="WP_377905440.1">
    <property type="nucleotide sequence ID" value="NZ_JBHRZS010000007.1"/>
</dbReference>
<protein>
    <recommendedName>
        <fullName evidence="3">DUF4934 domain-containing protein</fullName>
    </recommendedName>
</protein>
<dbReference type="Proteomes" id="UP001595805">
    <property type="component" value="Unassembled WGS sequence"/>
</dbReference>
<sequence>MKKTVHYLFVSLLASLIISCSSEEKVEQTEELTFEWEFVDSLDFEYLGNPILADIHMVGDKAVFYDFASSNILITDLEGNLVSEFNKTEDTPDSYGFMMNLPGFFDQNQISVMGMAGIFLYDLEGNMITRIKHPESIGGAAFMALAGKSMEKINLGGKDYILSKSVRGRETFPGEPRFYDLYRTLELIDIESGESAEMIPFEEGSLFKNGLGYWESDYMPAFEAKDEKIYIAMGGEGVLRVYDMENGRAVLDTAIQLTIPNFQPIEGNDLSSFQEGSITIEGGVASIRNIHIVEDKLVLPYYAGMEAQKSQELEELWMSGAEEEAELAYAEAEREIPKGALIFDLETLAYLGRLDMPVKAPSPAFASSGNFLWMEKPASEEVEEDFVRIYQVKLVQK</sequence>
<accession>A0ABV8ATE0</accession>
<name>A0ABV8ATE0_9BACT</name>
<evidence type="ECO:0000313" key="1">
    <source>
        <dbReference type="EMBL" id="MFC3880230.1"/>
    </source>
</evidence>
<keyword evidence="2" id="KW-1185">Reference proteome</keyword>
<dbReference type="SUPFAM" id="SSF63825">
    <property type="entry name" value="YWTD domain"/>
    <property type="match status" value="1"/>
</dbReference>
<dbReference type="PROSITE" id="PS51257">
    <property type="entry name" value="PROKAR_LIPOPROTEIN"/>
    <property type="match status" value="1"/>
</dbReference>
<comment type="caution">
    <text evidence="1">The sequence shown here is derived from an EMBL/GenBank/DDBJ whole genome shotgun (WGS) entry which is preliminary data.</text>
</comment>
<organism evidence="1 2">
    <name type="scientific">Algoriphagus namhaensis</name>
    <dbReference type="NCBI Taxonomy" id="915353"/>
    <lineage>
        <taxon>Bacteria</taxon>
        <taxon>Pseudomonadati</taxon>
        <taxon>Bacteroidota</taxon>
        <taxon>Cytophagia</taxon>
        <taxon>Cytophagales</taxon>
        <taxon>Cyclobacteriaceae</taxon>
        <taxon>Algoriphagus</taxon>
    </lineage>
</organism>
<gene>
    <name evidence="1" type="ORF">ACFOSV_08585</name>
</gene>
<proteinExistence type="predicted"/>
<evidence type="ECO:0000313" key="2">
    <source>
        <dbReference type="Proteomes" id="UP001595805"/>
    </source>
</evidence>